<keyword evidence="5 12" id="KW-0812">Transmembrane</keyword>
<proteinExistence type="inferred from homology"/>
<dbReference type="Pfam" id="PF13855">
    <property type="entry name" value="LRR_8"/>
    <property type="match status" value="1"/>
</dbReference>
<feature type="domain" description="Disease resistance R13L4/SHOC-2-like LRR" evidence="13">
    <location>
        <begin position="230"/>
        <end position="415"/>
    </location>
</feature>
<reference evidence="14" key="1">
    <citation type="journal article" date="2013" name="Nat. Biotechnol.">
        <title>Draft genome sequence of chickpea (Cicer arietinum) provides a resource for trait improvement.</title>
        <authorList>
            <person name="Varshney R.K."/>
            <person name="Song C."/>
            <person name="Saxena R.K."/>
            <person name="Azam S."/>
            <person name="Yu S."/>
            <person name="Sharpe A.G."/>
            <person name="Cannon S."/>
            <person name="Baek J."/>
            <person name="Rosen B.D."/>
            <person name="Tar'an B."/>
            <person name="Millan T."/>
            <person name="Zhang X."/>
            <person name="Ramsay L.D."/>
            <person name="Iwata A."/>
            <person name="Wang Y."/>
            <person name="Nelson W."/>
            <person name="Farmer A.D."/>
            <person name="Gaur P.M."/>
            <person name="Soderlund C."/>
            <person name="Penmetsa R.V."/>
            <person name="Xu C."/>
            <person name="Bharti A.K."/>
            <person name="He W."/>
            <person name="Winter P."/>
            <person name="Zhao S."/>
            <person name="Hane J.K."/>
            <person name="Carrasquilla-Garcia N."/>
            <person name="Condie J.A."/>
            <person name="Upadhyaya H.D."/>
            <person name="Luo M.C."/>
            <person name="Thudi M."/>
            <person name="Gowda C.L."/>
            <person name="Singh N.P."/>
            <person name="Lichtenzveig J."/>
            <person name="Gali K.K."/>
            <person name="Rubio J."/>
            <person name="Nadarajan N."/>
            <person name="Dolezel J."/>
            <person name="Bansal K.C."/>
            <person name="Xu X."/>
            <person name="Edwards D."/>
            <person name="Zhang G."/>
            <person name="Kahl G."/>
            <person name="Gil J."/>
            <person name="Singh K.B."/>
            <person name="Datta S.K."/>
            <person name="Jackson S.A."/>
            <person name="Wang J."/>
            <person name="Cook D.R."/>
        </authorList>
    </citation>
    <scope>NUCLEOTIDE SEQUENCE [LARGE SCALE GENOMIC DNA]</scope>
    <source>
        <strain evidence="14">cv. CDC Frontier</strain>
    </source>
</reference>
<dbReference type="AlphaFoldDB" id="A0A1S2YWM6"/>
<keyword evidence="8 12" id="KW-1133">Transmembrane helix</keyword>
<evidence type="ECO:0000256" key="4">
    <source>
        <dbReference type="ARBA" id="ARBA00022614"/>
    </source>
</evidence>
<evidence type="ECO:0000313" key="14">
    <source>
        <dbReference type="Proteomes" id="UP000087171"/>
    </source>
</evidence>
<evidence type="ECO:0000256" key="3">
    <source>
        <dbReference type="ARBA" id="ARBA00022475"/>
    </source>
</evidence>
<keyword evidence="14" id="KW-1185">Reference proteome</keyword>
<dbReference type="InterPro" id="IPR055414">
    <property type="entry name" value="LRR_R13L4/SHOC2-like"/>
</dbReference>
<feature type="transmembrane region" description="Helical" evidence="12">
    <location>
        <begin position="818"/>
        <end position="840"/>
    </location>
</feature>
<dbReference type="Pfam" id="PF23598">
    <property type="entry name" value="LRR_14"/>
    <property type="match status" value="1"/>
</dbReference>
<dbReference type="InterPro" id="IPR001611">
    <property type="entry name" value="Leu-rich_rpt"/>
</dbReference>
<sequence length="864" mass="98200">MKNLKGPRTDKQHLLKLLEDEKYTCWSRTHRDFSVVRDMFWMHPDSITLLNMFTIVLIMDSTYKTNKYRLPLFEIVRNKTHCLTGKFHLSLFELEFLNYLNLRNNDIKVIYLPLDCQNLSLVNIPCLSGNFSNVVHLDLSENENLVVDDLRWLLRLSSSLEYLNLTSIDLHKETQWLQILTMLPKLSELYLSSCLLESTSSSLEYANFTSLEYLDLSHNDFFSEIPNWLFNLSGLSYLNLEDNRFHGKIPETLLNLQNLHSLNLRDNLMNGTIPDWIGQLGSLQYLNLRGNLLIGSIPTSLGNLSSLTFLSVRSNKLIGSLPEILGKLSNLEVLSVLDNSFSGVVTHRNFVKLFNLKQLVLGSPFFIFDFNPDWIPPFKLQAFALEYADLKRLPWLYTQTSLTYLEINNSSFTNESQDMFWSLATHFYSLILNNNYVPWDMSNVLLNSEIVLMLGNGLSGGFPRLTSNVIYCMIIGNNFSGSLSPLLCHNTIEQTNLKLLAVSNNHLSGELPDCWANWKSLNNVDVGNNNLTGMIPHSMGTLSNLTSLSIYNTSMHGDIPVSLKNCQKLVIVNLSENKFSGKIPSWIGQNVKALQLRSNEFSGDIPLQICQLSSLLVLDLANNRLTGTIPYCLNNITAMIFNNDSKGDGFGYLTINANNQIIVTIKFSLVVKGNWFYYGKYMRVIDISNNSLSGRIPSQVFRLTGLKSLNLSQNHLIGTIPEEIGNMKQLESLDLSHNTLSGEIPQSMSSLSFLEALNLSFNNLKGQIPLGTQLQGFTPLSYMGNPELCGTPLIEKCNHNETKLMPNDEEESELNMEWFYMGMGVGFAVSFWIVFGSLLFKQTWRHAYFNFLYHVKHKFMPRSS</sequence>
<evidence type="ECO:0000256" key="10">
    <source>
        <dbReference type="ARBA" id="ARBA00023170"/>
    </source>
</evidence>
<dbReference type="Pfam" id="PF00560">
    <property type="entry name" value="LRR_1"/>
    <property type="match status" value="4"/>
</dbReference>
<dbReference type="eggNOG" id="KOG0619">
    <property type="taxonomic scope" value="Eukaryota"/>
</dbReference>
<evidence type="ECO:0000256" key="7">
    <source>
        <dbReference type="ARBA" id="ARBA00022737"/>
    </source>
</evidence>
<dbReference type="STRING" id="3827.A0A1S2YWM6"/>
<evidence type="ECO:0000256" key="12">
    <source>
        <dbReference type="SAM" id="Phobius"/>
    </source>
</evidence>
<accession>A0A1S2YWM6</accession>
<evidence type="ECO:0000313" key="15">
    <source>
        <dbReference type="RefSeq" id="XP_004511102.1"/>
    </source>
</evidence>
<evidence type="ECO:0000256" key="6">
    <source>
        <dbReference type="ARBA" id="ARBA00022729"/>
    </source>
</evidence>
<keyword evidence="4" id="KW-0433">Leucine-rich repeat</keyword>
<dbReference type="FunFam" id="3.80.10.10:FF:000041">
    <property type="entry name" value="LRR receptor-like serine/threonine-protein kinase ERECTA"/>
    <property type="match status" value="2"/>
</dbReference>
<dbReference type="InterPro" id="IPR032675">
    <property type="entry name" value="LRR_dom_sf"/>
</dbReference>
<dbReference type="SMART" id="SM00369">
    <property type="entry name" value="LRR_TYP"/>
    <property type="match status" value="6"/>
</dbReference>
<dbReference type="Proteomes" id="UP000087171">
    <property type="component" value="Chromosome Ca7"/>
</dbReference>
<keyword evidence="10" id="KW-0675">Receptor</keyword>
<comment type="subcellular location">
    <subcellularLocation>
        <location evidence="1">Cell membrane</location>
        <topology evidence="1">Single-pass type I membrane protein</topology>
    </subcellularLocation>
</comment>
<reference evidence="15" key="2">
    <citation type="submission" date="2025-08" db="UniProtKB">
        <authorList>
            <consortium name="RefSeq"/>
        </authorList>
    </citation>
    <scope>IDENTIFICATION</scope>
    <source>
        <tissue evidence="15">Etiolated seedlings</tissue>
    </source>
</reference>
<gene>
    <name evidence="15" type="primary">LOC101490871</name>
</gene>
<dbReference type="SUPFAM" id="SSF52058">
    <property type="entry name" value="L domain-like"/>
    <property type="match status" value="2"/>
</dbReference>
<evidence type="ECO:0000256" key="5">
    <source>
        <dbReference type="ARBA" id="ARBA00022692"/>
    </source>
</evidence>
<dbReference type="PANTHER" id="PTHR48063">
    <property type="entry name" value="LRR RECEPTOR-LIKE KINASE"/>
    <property type="match status" value="1"/>
</dbReference>
<evidence type="ECO:0000259" key="13">
    <source>
        <dbReference type="Pfam" id="PF23598"/>
    </source>
</evidence>
<dbReference type="PANTHER" id="PTHR48063:SF101">
    <property type="entry name" value="LRR RECEPTOR-LIKE SERINE_THREONINE-PROTEIN KINASE FLS2"/>
    <property type="match status" value="1"/>
</dbReference>
<evidence type="ECO:0000256" key="8">
    <source>
        <dbReference type="ARBA" id="ARBA00022989"/>
    </source>
</evidence>
<keyword evidence="7" id="KW-0677">Repeat</keyword>
<dbReference type="SUPFAM" id="SSF52047">
    <property type="entry name" value="RNI-like"/>
    <property type="match status" value="1"/>
</dbReference>
<dbReference type="FunFam" id="3.80.10.10:FF:000111">
    <property type="entry name" value="LRR receptor-like serine/threonine-protein kinase ERECTA"/>
    <property type="match status" value="1"/>
</dbReference>
<dbReference type="Gene3D" id="3.80.10.10">
    <property type="entry name" value="Ribonuclease Inhibitor"/>
    <property type="match status" value="3"/>
</dbReference>
<dbReference type="OrthoDB" id="1600340at2759"/>
<dbReference type="FunFam" id="3.80.10.10:FF:000383">
    <property type="entry name" value="Leucine-rich repeat receptor protein kinase EMS1"/>
    <property type="match status" value="1"/>
</dbReference>
<dbReference type="GO" id="GO:0007165">
    <property type="term" value="P:signal transduction"/>
    <property type="evidence" value="ECO:0007669"/>
    <property type="project" value="UniProtKB-ARBA"/>
</dbReference>
<keyword evidence="3" id="KW-1003">Cell membrane</keyword>
<protein>
    <submittedName>
        <fullName evidence="15">Receptor-like protein EIX2</fullName>
    </submittedName>
</protein>
<dbReference type="GeneID" id="101490871"/>
<dbReference type="GO" id="GO:0005886">
    <property type="term" value="C:plasma membrane"/>
    <property type="evidence" value="ECO:0007669"/>
    <property type="project" value="UniProtKB-SubCell"/>
</dbReference>
<evidence type="ECO:0000256" key="2">
    <source>
        <dbReference type="ARBA" id="ARBA00009592"/>
    </source>
</evidence>
<name>A0A1S2YWM6_CICAR</name>
<dbReference type="PaxDb" id="3827-XP_004511102.1"/>
<evidence type="ECO:0000256" key="9">
    <source>
        <dbReference type="ARBA" id="ARBA00023136"/>
    </source>
</evidence>
<evidence type="ECO:0000256" key="11">
    <source>
        <dbReference type="ARBA" id="ARBA00023180"/>
    </source>
</evidence>
<dbReference type="InterPro" id="IPR046956">
    <property type="entry name" value="RLP23-like"/>
</dbReference>
<keyword evidence="6" id="KW-0732">Signal</keyword>
<keyword evidence="11" id="KW-0325">Glycoprotein</keyword>
<evidence type="ECO:0000256" key="1">
    <source>
        <dbReference type="ARBA" id="ARBA00004251"/>
    </source>
</evidence>
<keyword evidence="9 12" id="KW-0472">Membrane</keyword>
<dbReference type="InterPro" id="IPR003591">
    <property type="entry name" value="Leu-rich_rpt_typical-subtyp"/>
</dbReference>
<comment type="similarity">
    <text evidence="2">Belongs to the RLP family.</text>
</comment>
<dbReference type="RefSeq" id="XP_004511102.1">
    <property type="nucleotide sequence ID" value="XM_004511045.2"/>
</dbReference>
<organism evidence="14 15">
    <name type="scientific">Cicer arietinum</name>
    <name type="common">Chickpea</name>
    <name type="synonym">Garbanzo</name>
    <dbReference type="NCBI Taxonomy" id="3827"/>
    <lineage>
        <taxon>Eukaryota</taxon>
        <taxon>Viridiplantae</taxon>
        <taxon>Streptophyta</taxon>
        <taxon>Embryophyta</taxon>
        <taxon>Tracheophyta</taxon>
        <taxon>Spermatophyta</taxon>
        <taxon>Magnoliopsida</taxon>
        <taxon>eudicotyledons</taxon>
        <taxon>Gunneridae</taxon>
        <taxon>Pentapetalae</taxon>
        <taxon>rosids</taxon>
        <taxon>fabids</taxon>
        <taxon>Fabales</taxon>
        <taxon>Fabaceae</taxon>
        <taxon>Papilionoideae</taxon>
        <taxon>50 kb inversion clade</taxon>
        <taxon>NPAAA clade</taxon>
        <taxon>Hologalegina</taxon>
        <taxon>IRL clade</taxon>
        <taxon>Cicereae</taxon>
        <taxon>Cicer</taxon>
    </lineage>
</organism>
<dbReference type="KEGG" id="cam:101490871"/>
<dbReference type="PRINTS" id="PR00019">
    <property type="entry name" value="LEURICHRPT"/>
</dbReference>